<sequence length="74" mass="8346">SDPGLHRRNRLLHHSRTSRRQGWSFDWQHGRLSHAEITQLGPGCGHGSDTSRSDPGSLLGLRQNRGNRQHEACL</sequence>
<feature type="non-terminal residue" evidence="2">
    <location>
        <position position="1"/>
    </location>
</feature>
<feature type="region of interest" description="Disordered" evidence="1">
    <location>
        <begin position="1"/>
        <end position="21"/>
    </location>
</feature>
<dbReference type="AlphaFoldDB" id="A0A382L0W7"/>
<proteinExistence type="predicted"/>
<organism evidence="2">
    <name type="scientific">marine metagenome</name>
    <dbReference type="NCBI Taxonomy" id="408172"/>
    <lineage>
        <taxon>unclassified sequences</taxon>
        <taxon>metagenomes</taxon>
        <taxon>ecological metagenomes</taxon>
    </lineage>
</organism>
<accession>A0A382L0W7</accession>
<name>A0A382L0W7_9ZZZZ</name>
<evidence type="ECO:0000256" key="1">
    <source>
        <dbReference type="SAM" id="MobiDB-lite"/>
    </source>
</evidence>
<reference evidence="2" key="1">
    <citation type="submission" date="2018-05" db="EMBL/GenBank/DDBJ databases">
        <authorList>
            <person name="Lanie J.A."/>
            <person name="Ng W.-L."/>
            <person name="Kazmierczak K.M."/>
            <person name="Andrzejewski T.M."/>
            <person name="Davidsen T.M."/>
            <person name="Wayne K.J."/>
            <person name="Tettelin H."/>
            <person name="Glass J.I."/>
            <person name="Rusch D."/>
            <person name="Podicherti R."/>
            <person name="Tsui H.-C.T."/>
            <person name="Winkler M.E."/>
        </authorList>
    </citation>
    <scope>NUCLEOTIDE SEQUENCE</scope>
</reference>
<feature type="non-terminal residue" evidence="2">
    <location>
        <position position="74"/>
    </location>
</feature>
<feature type="compositionally biased region" description="Basic residues" evidence="1">
    <location>
        <begin position="1"/>
        <end position="19"/>
    </location>
</feature>
<protein>
    <submittedName>
        <fullName evidence="2">Uncharacterized protein</fullName>
    </submittedName>
</protein>
<evidence type="ECO:0000313" key="2">
    <source>
        <dbReference type="EMBL" id="SVC28637.1"/>
    </source>
</evidence>
<feature type="region of interest" description="Disordered" evidence="1">
    <location>
        <begin position="38"/>
        <end position="74"/>
    </location>
</feature>
<dbReference type="EMBL" id="UINC01083178">
    <property type="protein sequence ID" value="SVC28637.1"/>
    <property type="molecule type" value="Genomic_DNA"/>
</dbReference>
<gene>
    <name evidence="2" type="ORF">METZ01_LOCUS281491</name>
</gene>